<name>A0ABQ7GFT8_DUNSA</name>
<dbReference type="EMBL" id="MU069809">
    <property type="protein sequence ID" value="KAF5833472.1"/>
    <property type="molecule type" value="Genomic_DNA"/>
</dbReference>
<keyword evidence="2" id="KW-0539">Nucleus</keyword>
<evidence type="ECO:0000313" key="4">
    <source>
        <dbReference type="EMBL" id="KAF5833472.1"/>
    </source>
</evidence>
<accession>A0ABQ7GFT8</accession>
<dbReference type="Pfam" id="PF13934">
    <property type="entry name" value="ELYS"/>
    <property type="match status" value="1"/>
</dbReference>
<comment type="caution">
    <text evidence="4">The sequence shown here is derived from an EMBL/GenBank/DDBJ whole genome shotgun (WGS) entry which is preliminary data.</text>
</comment>
<protein>
    <recommendedName>
        <fullName evidence="3">ELYS-like domain-containing protein</fullName>
    </recommendedName>
</protein>
<evidence type="ECO:0000256" key="2">
    <source>
        <dbReference type="ARBA" id="ARBA00023242"/>
    </source>
</evidence>
<proteinExistence type="predicted"/>
<feature type="domain" description="ELYS-like" evidence="3">
    <location>
        <begin position="237"/>
        <end position="376"/>
    </location>
</feature>
<reference evidence="4" key="1">
    <citation type="submission" date="2017-08" db="EMBL/GenBank/DDBJ databases">
        <authorList>
            <person name="Polle J.E."/>
            <person name="Barry K."/>
            <person name="Cushman J."/>
            <person name="Schmutz J."/>
            <person name="Tran D."/>
            <person name="Hathwaick L.T."/>
            <person name="Yim W.C."/>
            <person name="Jenkins J."/>
            <person name="Mckie-Krisberg Z.M."/>
            <person name="Prochnik S."/>
            <person name="Lindquist E."/>
            <person name="Dockter R.B."/>
            <person name="Adam C."/>
            <person name="Molina H."/>
            <person name="Bunkerborg J."/>
            <person name="Jin E."/>
            <person name="Buchheim M."/>
            <person name="Magnuson J."/>
        </authorList>
    </citation>
    <scope>NUCLEOTIDE SEQUENCE</scope>
    <source>
        <strain evidence="4">CCAP 19/18</strain>
    </source>
</reference>
<dbReference type="PANTHER" id="PTHR47358:SF2">
    <property type="entry name" value="E3 UBIQUITIN-PROTEIN LIGASE HOS1"/>
    <property type="match status" value="1"/>
</dbReference>
<organism evidence="4 5">
    <name type="scientific">Dunaliella salina</name>
    <name type="common">Green alga</name>
    <name type="synonym">Protococcus salinus</name>
    <dbReference type="NCBI Taxonomy" id="3046"/>
    <lineage>
        <taxon>Eukaryota</taxon>
        <taxon>Viridiplantae</taxon>
        <taxon>Chlorophyta</taxon>
        <taxon>core chlorophytes</taxon>
        <taxon>Chlorophyceae</taxon>
        <taxon>CS clade</taxon>
        <taxon>Chlamydomonadales</taxon>
        <taxon>Dunaliellaceae</taxon>
        <taxon>Dunaliella</taxon>
    </lineage>
</organism>
<evidence type="ECO:0000259" key="3">
    <source>
        <dbReference type="Pfam" id="PF13934"/>
    </source>
</evidence>
<dbReference type="InterPro" id="IPR044718">
    <property type="entry name" value="HOS1"/>
</dbReference>
<dbReference type="InterPro" id="IPR025151">
    <property type="entry name" value="ELYS_dom"/>
</dbReference>
<dbReference type="PANTHER" id="PTHR47358">
    <property type="entry name" value="E3 UBIQUITIN-PROTEIN LIGASE HOS1"/>
    <property type="match status" value="1"/>
</dbReference>
<keyword evidence="5" id="KW-1185">Reference proteome</keyword>
<evidence type="ECO:0000313" key="5">
    <source>
        <dbReference type="Proteomes" id="UP000815325"/>
    </source>
</evidence>
<sequence length="396" mass="42208">MSFPGKLAAANIRSLHRKNAEGIRPIDELYDQATVHHHGGQKPATSVQEKYFAVFSQALECFMGSFVLDYVEEVCGDSQLTAPDPVDASLLDGALVKEWCERELAEQEALLQSALKSEPLFSQLVTGCELQRQASKAHALVSVLKALGRIRGEPVLSQGQLAAGGPSTAGPSISGVQAELCRALLLEQALQMLSWCVRQGLTGQPGTCSARTGVHASMPEWLRRVQSRRERRPGHGLFLDDMLQALRVPGGYPFSSIAHAVYLLGCVVRDASGAAFTAKLGVLAYYLMDLTGDSSVGPDGSCSPLLADLAAAFHLPLATVAAWQAAFLLDAAPQAASQPLFAHHQQPPPGEVGTELGRACALLVAHTQPELPIKFIEVLLGACTPIRKCKSMAFAP</sequence>
<gene>
    <name evidence="4" type="ORF">DUNSADRAFT_10226</name>
</gene>
<dbReference type="Proteomes" id="UP000815325">
    <property type="component" value="Unassembled WGS sequence"/>
</dbReference>
<evidence type="ECO:0000256" key="1">
    <source>
        <dbReference type="ARBA" id="ARBA00004123"/>
    </source>
</evidence>
<comment type="subcellular location">
    <subcellularLocation>
        <location evidence="1">Nucleus</location>
    </subcellularLocation>
</comment>